<feature type="transmembrane region" description="Helical" evidence="7">
    <location>
        <begin position="114"/>
        <end position="137"/>
    </location>
</feature>
<gene>
    <name evidence="8" type="primary">tmem179</name>
    <name evidence="8" type="ORF">N1851_018519</name>
</gene>
<keyword evidence="3 7" id="KW-1133">Transmembrane helix</keyword>
<keyword evidence="9" id="KW-1185">Reference proteome</keyword>
<keyword evidence="2 7" id="KW-0812">Transmembrane</keyword>
<evidence type="ECO:0000313" key="8">
    <source>
        <dbReference type="EMBL" id="KAK0143326.1"/>
    </source>
</evidence>
<evidence type="ECO:0000256" key="7">
    <source>
        <dbReference type="SAM" id="Phobius"/>
    </source>
</evidence>
<dbReference type="Proteomes" id="UP001174136">
    <property type="component" value="Unassembled WGS sequence"/>
</dbReference>
<dbReference type="InterPro" id="IPR029673">
    <property type="entry name" value="TMEM179"/>
</dbReference>
<evidence type="ECO:0000256" key="4">
    <source>
        <dbReference type="ARBA" id="ARBA00023136"/>
    </source>
</evidence>
<feature type="transmembrane region" description="Helical" evidence="7">
    <location>
        <begin position="241"/>
        <end position="263"/>
    </location>
</feature>
<feature type="transmembrane region" description="Helical" evidence="7">
    <location>
        <begin position="149"/>
        <end position="176"/>
    </location>
</feature>
<evidence type="ECO:0000313" key="9">
    <source>
        <dbReference type="Proteomes" id="UP001174136"/>
    </source>
</evidence>
<feature type="transmembrane region" description="Helical" evidence="7">
    <location>
        <begin position="48"/>
        <end position="70"/>
    </location>
</feature>
<proteinExistence type="inferred from homology"/>
<evidence type="ECO:0000256" key="3">
    <source>
        <dbReference type="ARBA" id="ARBA00022989"/>
    </source>
</evidence>
<protein>
    <submittedName>
        <fullName evidence="8">Transmembrane protein 179</fullName>
    </submittedName>
</protein>
<comment type="caution">
    <text evidence="8">The sequence shown here is derived from an EMBL/GenBank/DDBJ whole genome shotgun (WGS) entry which is preliminary data.</text>
</comment>
<evidence type="ECO:0000256" key="1">
    <source>
        <dbReference type="ARBA" id="ARBA00004141"/>
    </source>
</evidence>
<dbReference type="InterPro" id="IPR059010">
    <property type="entry name" value="TMEM179-179B"/>
</dbReference>
<dbReference type="Pfam" id="PF26158">
    <property type="entry name" value="Claudin_TMEM179-179B"/>
    <property type="match status" value="2"/>
</dbReference>
<evidence type="ECO:0000256" key="6">
    <source>
        <dbReference type="SAM" id="MobiDB-lite"/>
    </source>
</evidence>
<feature type="compositionally biased region" description="Basic and acidic residues" evidence="6">
    <location>
        <begin position="26"/>
        <end position="35"/>
    </location>
</feature>
<dbReference type="PANTHER" id="PTHR31872:SF5">
    <property type="entry name" value="TRANSMEMBRANE PROTEIN 179"/>
    <property type="match status" value="1"/>
</dbReference>
<keyword evidence="4 7" id="KW-0472">Membrane</keyword>
<comment type="subcellular location">
    <subcellularLocation>
        <location evidence="1">Membrane</location>
        <topology evidence="1">Multi-pass membrane protein</topology>
    </subcellularLocation>
</comment>
<sequence length="298" mass="33022">MLPLDAAPTRHHGRTTHCAGAASRDASTEERERGGKKTKTNKMALDNLIFAQCILYFLAFVFGFIAVVPLSENTEDFRGKCLLFTRGVWQNENITVSKQRFVVEEWAADTSCSFGTAAAIASLVLSAVQAWRLLFLLCKGHDDSIFNAFLNLLISSLVVFTVFLSSTIITVGFNLWCDSITEGGSMPSRYINTSSIAVCIIVCVCIPKHLLQCIAGFSCEDLQDSDLELGLNNSAFYDQFAIAQFGLWAAWLTWLGIAVLAFLKVYHNYRQQDLLDSLIHEKDLLLGRSDGHFKTGLI</sequence>
<feature type="region of interest" description="Disordered" evidence="6">
    <location>
        <begin position="1"/>
        <end position="38"/>
    </location>
</feature>
<accession>A0AA47NY93</accession>
<dbReference type="AlphaFoldDB" id="A0AA47NY93"/>
<dbReference type="PANTHER" id="PTHR31872">
    <property type="entry name" value="TRANSMEMBRANE PROTEIN 179"/>
    <property type="match status" value="1"/>
</dbReference>
<comment type="similarity">
    <text evidence="5">Belongs to the TMEM179 family.</text>
</comment>
<evidence type="ECO:0000256" key="2">
    <source>
        <dbReference type="ARBA" id="ARBA00022692"/>
    </source>
</evidence>
<reference evidence="8" key="1">
    <citation type="journal article" date="2023" name="Front. Mar. Sci.">
        <title>A new Merluccius polli reference genome to investigate the effects of global change in West African waters.</title>
        <authorList>
            <person name="Mateo J.L."/>
            <person name="Blanco-Fernandez C."/>
            <person name="Garcia-Vazquez E."/>
            <person name="Machado-Schiaffino G."/>
        </authorList>
    </citation>
    <scope>NUCLEOTIDE SEQUENCE</scope>
    <source>
        <strain evidence="8">C29</strain>
        <tissue evidence="8">Fin</tissue>
    </source>
</reference>
<evidence type="ECO:0000256" key="5">
    <source>
        <dbReference type="ARBA" id="ARBA00093776"/>
    </source>
</evidence>
<name>A0AA47NY93_MERPO</name>
<dbReference type="EMBL" id="JAOPHQ010003419">
    <property type="protein sequence ID" value="KAK0143326.1"/>
    <property type="molecule type" value="Genomic_DNA"/>
</dbReference>
<organism evidence="8 9">
    <name type="scientific">Merluccius polli</name>
    <name type="common">Benguela hake</name>
    <name type="synonym">Merluccius cadenati</name>
    <dbReference type="NCBI Taxonomy" id="89951"/>
    <lineage>
        <taxon>Eukaryota</taxon>
        <taxon>Metazoa</taxon>
        <taxon>Chordata</taxon>
        <taxon>Craniata</taxon>
        <taxon>Vertebrata</taxon>
        <taxon>Euteleostomi</taxon>
        <taxon>Actinopterygii</taxon>
        <taxon>Neopterygii</taxon>
        <taxon>Teleostei</taxon>
        <taxon>Neoteleostei</taxon>
        <taxon>Acanthomorphata</taxon>
        <taxon>Zeiogadaria</taxon>
        <taxon>Gadariae</taxon>
        <taxon>Gadiformes</taxon>
        <taxon>Gadoidei</taxon>
        <taxon>Merlucciidae</taxon>
        <taxon>Merluccius</taxon>
    </lineage>
</organism>